<evidence type="ECO:0000313" key="6">
    <source>
        <dbReference type="Proteomes" id="UP000050940"/>
    </source>
</evidence>
<evidence type="ECO:0000313" key="5">
    <source>
        <dbReference type="EMBL" id="KRG88094.1"/>
    </source>
</evidence>
<keyword evidence="1" id="KW-0813">Transport</keyword>
<dbReference type="InterPro" id="IPR050093">
    <property type="entry name" value="ABC_SmlMolc_Importer"/>
</dbReference>
<dbReference type="PROSITE" id="PS50893">
    <property type="entry name" value="ABC_TRANSPORTER_2"/>
    <property type="match status" value="1"/>
</dbReference>
<dbReference type="PATRIC" id="fig|659018.3.peg.141"/>
<dbReference type="Pfam" id="PF00005">
    <property type="entry name" value="ABC_tran"/>
    <property type="match status" value="1"/>
</dbReference>
<dbReference type="Proteomes" id="UP000050940">
    <property type="component" value="Unassembled WGS sequence"/>
</dbReference>
<dbReference type="GO" id="GO:0016887">
    <property type="term" value="F:ATP hydrolysis activity"/>
    <property type="evidence" value="ECO:0007669"/>
    <property type="project" value="InterPro"/>
</dbReference>
<dbReference type="Gene3D" id="3.40.50.300">
    <property type="entry name" value="P-loop containing nucleotide triphosphate hydrolases"/>
    <property type="match status" value="1"/>
</dbReference>
<gene>
    <name evidence="5" type="ORF">ABB34_02110</name>
</gene>
<evidence type="ECO:0000256" key="1">
    <source>
        <dbReference type="ARBA" id="ARBA00022448"/>
    </source>
</evidence>
<dbReference type="AlphaFoldDB" id="A0A0R0ED91"/>
<reference evidence="5 6" key="1">
    <citation type="submission" date="2015-05" db="EMBL/GenBank/DDBJ databases">
        <title>Genome sequencing and analysis of members of genus Stenotrophomonas.</title>
        <authorList>
            <person name="Patil P.P."/>
            <person name="Midha S."/>
            <person name="Patil P.B."/>
        </authorList>
    </citation>
    <scope>NUCLEOTIDE SEQUENCE [LARGE SCALE GENOMIC DNA]</scope>
    <source>
        <strain evidence="5 6">JCM 16244</strain>
    </source>
</reference>
<dbReference type="InterPro" id="IPR003593">
    <property type="entry name" value="AAA+_ATPase"/>
</dbReference>
<dbReference type="InterPro" id="IPR003439">
    <property type="entry name" value="ABC_transporter-like_ATP-bd"/>
</dbReference>
<comment type="caution">
    <text evidence="5">The sequence shown here is derived from an EMBL/GenBank/DDBJ whole genome shotgun (WGS) entry which is preliminary data.</text>
</comment>
<dbReference type="GO" id="GO:0005524">
    <property type="term" value="F:ATP binding"/>
    <property type="evidence" value="ECO:0007669"/>
    <property type="project" value="UniProtKB-KW"/>
</dbReference>
<evidence type="ECO:0000256" key="2">
    <source>
        <dbReference type="ARBA" id="ARBA00022741"/>
    </source>
</evidence>
<feature type="domain" description="ABC transporter" evidence="4">
    <location>
        <begin position="3"/>
        <end position="221"/>
    </location>
</feature>
<evidence type="ECO:0000259" key="4">
    <source>
        <dbReference type="PROSITE" id="PS50893"/>
    </source>
</evidence>
<dbReference type="InterPro" id="IPR027417">
    <property type="entry name" value="P-loop_NTPase"/>
</dbReference>
<dbReference type="PANTHER" id="PTHR42781:SF4">
    <property type="entry name" value="SPERMIDINE_PUTRESCINE IMPORT ATP-BINDING PROTEIN POTA"/>
    <property type="match status" value="1"/>
</dbReference>
<dbReference type="PANTHER" id="PTHR42781">
    <property type="entry name" value="SPERMIDINE/PUTRESCINE IMPORT ATP-BINDING PROTEIN POTA"/>
    <property type="match status" value="1"/>
</dbReference>
<dbReference type="STRING" id="659018.ABB34_02110"/>
<proteinExistence type="predicted"/>
<keyword evidence="3" id="KW-0067">ATP-binding</keyword>
<name>A0A0R0ED91_9GAMM</name>
<organism evidence="5 6">
    <name type="scientific">Stenotrophomonas daejeonensis</name>
    <dbReference type="NCBI Taxonomy" id="659018"/>
    <lineage>
        <taxon>Bacteria</taxon>
        <taxon>Pseudomonadati</taxon>
        <taxon>Pseudomonadota</taxon>
        <taxon>Gammaproteobacteria</taxon>
        <taxon>Lysobacterales</taxon>
        <taxon>Lysobacteraceae</taxon>
        <taxon>Stenotrophomonas</taxon>
    </lineage>
</organism>
<sequence length="221" mass="24508">MWLELDIHCQLQAAGQRFQLQAALRCRQPRVVLFGPSGAGKSLTLKAVAGLLRPDAGSIRMHGQPLFDAAAGLRLSPQQRRIGYVFQDYALFPHLSVRQNVAFGLRRGWRNPARGCRIAAVEHWLQVFGIDHVGDLLPAQISGGQRQRTALARALVTRPQALLLDEPFAALDHALRTHLRRELESVLDETGIPLLLISHDPEDMTLFGQQVVHMADGRTQG</sequence>
<dbReference type="RefSeq" id="WP_057639576.1">
    <property type="nucleotide sequence ID" value="NZ_LDJP01000010.1"/>
</dbReference>
<dbReference type="EMBL" id="LDJP01000010">
    <property type="protein sequence ID" value="KRG88094.1"/>
    <property type="molecule type" value="Genomic_DNA"/>
</dbReference>
<protein>
    <submittedName>
        <fullName evidence="5">Molybdenum ABC transporter ATPase</fullName>
    </submittedName>
</protein>
<keyword evidence="6" id="KW-1185">Reference proteome</keyword>
<accession>A0A0R0ED91</accession>
<dbReference type="SUPFAM" id="SSF52540">
    <property type="entry name" value="P-loop containing nucleoside triphosphate hydrolases"/>
    <property type="match status" value="1"/>
</dbReference>
<keyword evidence="2" id="KW-0547">Nucleotide-binding</keyword>
<dbReference type="OrthoDB" id="9802264at2"/>
<dbReference type="SMART" id="SM00382">
    <property type="entry name" value="AAA"/>
    <property type="match status" value="1"/>
</dbReference>
<evidence type="ECO:0000256" key="3">
    <source>
        <dbReference type="ARBA" id="ARBA00022840"/>
    </source>
</evidence>